<accession>A0AAN9LMF2</accession>
<comment type="caution">
    <text evidence="1">The sequence shown here is derived from an EMBL/GenBank/DDBJ whole genome shotgun (WGS) entry which is preliminary data.</text>
</comment>
<protein>
    <submittedName>
        <fullName evidence="1">Uncharacterized protein</fullName>
    </submittedName>
</protein>
<organism evidence="1 2">
    <name type="scientific">Canavalia gladiata</name>
    <name type="common">Sword bean</name>
    <name type="synonym">Dolichos gladiatus</name>
    <dbReference type="NCBI Taxonomy" id="3824"/>
    <lineage>
        <taxon>Eukaryota</taxon>
        <taxon>Viridiplantae</taxon>
        <taxon>Streptophyta</taxon>
        <taxon>Embryophyta</taxon>
        <taxon>Tracheophyta</taxon>
        <taxon>Spermatophyta</taxon>
        <taxon>Magnoliopsida</taxon>
        <taxon>eudicotyledons</taxon>
        <taxon>Gunneridae</taxon>
        <taxon>Pentapetalae</taxon>
        <taxon>rosids</taxon>
        <taxon>fabids</taxon>
        <taxon>Fabales</taxon>
        <taxon>Fabaceae</taxon>
        <taxon>Papilionoideae</taxon>
        <taxon>50 kb inversion clade</taxon>
        <taxon>NPAAA clade</taxon>
        <taxon>indigoferoid/millettioid clade</taxon>
        <taxon>Phaseoleae</taxon>
        <taxon>Canavalia</taxon>
    </lineage>
</organism>
<dbReference type="AlphaFoldDB" id="A0AAN9LMF2"/>
<sequence>MAFNESVFASHSCRLGGGLSVSNSRKLGTSFGLQWERDICDGLARLIMQGQDELPSLCSSQASRKGGMNSSYCNPSVYRFCSRILRIFVGTVMSILPCEARPLAVLESPACSSHIHSIYFEREGYNPNQYRGSRQPRAYALPELPNSRSKVRSS</sequence>
<keyword evidence="2" id="KW-1185">Reference proteome</keyword>
<reference evidence="1 2" key="1">
    <citation type="submission" date="2024-01" db="EMBL/GenBank/DDBJ databases">
        <title>The genomes of 5 underutilized Papilionoideae crops provide insights into root nodulation and disease resistanc.</title>
        <authorList>
            <person name="Jiang F."/>
        </authorList>
    </citation>
    <scope>NUCLEOTIDE SEQUENCE [LARGE SCALE GENOMIC DNA]</scope>
    <source>
        <strain evidence="1">LVBAO_FW01</strain>
        <tissue evidence="1">Leaves</tissue>
    </source>
</reference>
<dbReference type="Proteomes" id="UP001367508">
    <property type="component" value="Unassembled WGS sequence"/>
</dbReference>
<evidence type="ECO:0000313" key="1">
    <source>
        <dbReference type="EMBL" id="KAK7338682.1"/>
    </source>
</evidence>
<name>A0AAN9LMF2_CANGL</name>
<evidence type="ECO:0000313" key="2">
    <source>
        <dbReference type="Proteomes" id="UP001367508"/>
    </source>
</evidence>
<gene>
    <name evidence="1" type="ORF">VNO77_19307</name>
</gene>
<proteinExistence type="predicted"/>
<dbReference type="EMBL" id="JAYMYQ010000004">
    <property type="protein sequence ID" value="KAK7338682.1"/>
    <property type="molecule type" value="Genomic_DNA"/>
</dbReference>